<dbReference type="Gene3D" id="3.20.20.140">
    <property type="entry name" value="Metal-dependent hydrolases"/>
    <property type="match status" value="1"/>
</dbReference>
<sequence length="327" mass="37346">MVSVTVWQLKTVVAYWQLVVVKDAKFWLRNSDKNLKTSRNSRLLVFVLPKVNLEALSAIIERRKTQKKRKIMQIFDTHTHLNVEEFAGREEEELELAKEMGVIAHNIVGFDKPTIERALELADQHPEVYLTLGWHPTEAGDYSPEVEAYLLEQLKHPKVVALGEIGLDYHWMTAPKEVQEKVFRRQIQLSKDLDLPFVVHTRDALEDTYAIIKSEGVGPRGGIMHSFSGTLEEAKRFMDLGMMISFSGVVTFKKATDIQEAAKELPLDKILVETDAPYLAPVPKRGRENKTAYTRYVVDFIAELRGMTSEEVAQATYDNARKVFTLD</sequence>
<dbReference type="GO" id="GO:0005829">
    <property type="term" value="C:cytosol"/>
    <property type="evidence" value="ECO:0007669"/>
    <property type="project" value="TreeGrafter"/>
</dbReference>
<dbReference type="HOGENOM" id="CLU_031506_4_0_9"/>
<dbReference type="InterPro" id="IPR018228">
    <property type="entry name" value="DNase_TatD-rel_CS"/>
</dbReference>
<protein>
    <submittedName>
        <fullName evidence="3">Hydrolase, TatD family</fullName>
        <ecNumber evidence="3">3.1.-.-</ecNumber>
    </submittedName>
</protein>
<dbReference type="GO" id="GO:0016788">
    <property type="term" value="F:hydrolase activity, acting on ester bonds"/>
    <property type="evidence" value="ECO:0007669"/>
    <property type="project" value="InterPro"/>
</dbReference>
<gene>
    <name evidence="3" type="primary">tatD</name>
    <name evidence="3" type="ORF">HMPREF9421_0603</name>
</gene>
<proteinExistence type="predicted"/>
<dbReference type="GO" id="GO:0004536">
    <property type="term" value="F:DNA nuclease activity"/>
    <property type="evidence" value="ECO:0007669"/>
    <property type="project" value="InterPro"/>
</dbReference>
<dbReference type="PANTHER" id="PTHR46124:SF2">
    <property type="entry name" value="D-AMINOACYL-TRNA DEACYLASE"/>
    <property type="match status" value="1"/>
</dbReference>
<dbReference type="PROSITE" id="PS01137">
    <property type="entry name" value="TATD_1"/>
    <property type="match status" value="1"/>
</dbReference>
<dbReference type="Pfam" id="PF01026">
    <property type="entry name" value="TatD_DNase"/>
    <property type="match status" value="1"/>
</dbReference>
<dbReference type="InterPro" id="IPR032466">
    <property type="entry name" value="Metal_Hydrolase"/>
</dbReference>
<dbReference type="PROSITE" id="PS01091">
    <property type="entry name" value="TATD_3"/>
    <property type="match status" value="1"/>
</dbReference>
<reference evidence="3 4" key="1">
    <citation type="submission" date="2010-12" db="EMBL/GenBank/DDBJ databases">
        <authorList>
            <person name="Muzny D."/>
            <person name="Qin X."/>
            <person name="Deng J."/>
            <person name="Jiang H."/>
            <person name="Liu Y."/>
            <person name="Qu J."/>
            <person name="Song X.-Z."/>
            <person name="Zhang L."/>
            <person name="Thornton R."/>
            <person name="Coyle M."/>
            <person name="Francisco L."/>
            <person name="Jackson L."/>
            <person name="Javaid M."/>
            <person name="Korchina V."/>
            <person name="Kovar C."/>
            <person name="Mata R."/>
            <person name="Mathew T."/>
            <person name="Ngo R."/>
            <person name="Nguyen L."/>
            <person name="Nguyen N."/>
            <person name="Okwuonu G."/>
            <person name="Ongeri F."/>
            <person name="Pham C."/>
            <person name="Simmons D."/>
            <person name="Wilczek-Boney K."/>
            <person name="Hale W."/>
            <person name="Jakkamsetti A."/>
            <person name="Pham P."/>
            <person name="Ruth R."/>
            <person name="San Lucas F."/>
            <person name="Warren J."/>
            <person name="Zhang J."/>
            <person name="Zhao Z."/>
            <person name="Zhou C."/>
            <person name="Zhu D."/>
            <person name="Lee S."/>
            <person name="Bess C."/>
            <person name="Blankenburg K."/>
            <person name="Forbes L."/>
            <person name="Fu Q."/>
            <person name="Gubbala S."/>
            <person name="Hirani K."/>
            <person name="Jayaseelan J.C."/>
            <person name="Lara F."/>
            <person name="Munidasa M."/>
            <person name="Palculict T."/>
            <person name="Patil S."/>
            <person name="Pu L.-L."/>
            <person name="Saada N."/>
            <person name="Tang L."/>
            <person name="Weissenberger G."/>
            <person name="Zhu Y."/>
            <person name="Hemphill L."/>
            <person name="Shang Y."/>
            <person name="Youmans B."/>
            <person name="Ayvaz T."/>
            <person name="Ross M."/>
            <person name="Santibanez J."/>
            <person name="Aqrawi P."/>
            <person name="Gross S."/>
            <person name="Joshi V."/>
            <person name="Fowler G."/>
            <person name="Nazareth L."/>
            <person name="Reid J."/>
            <person name="Worley K."/>
            <person name="Petrosino J."/>
            <person name="Highlander S."/>
            <person name="Gibbs R."/>
        </authorList>
    </citation>
    <scope>NUCLEOTIDE SEQUENCE [LARGE SCALE GENOMIC DNA]</scope>
    <source>
        <strain evidence="3 4">ATCC 700641</strain>
    </source>
</reference>
<dbReference type="eggNOG" id="COG0084">
    <property type="taxonomic scope" value="Bacteria"/>
</dbReference>
<dbReference type="SUPFAM" id="SSF51556">
    <property type="entry name" value="Metallo-dependent hydrolases"/>
    <property type="match status" value="1"/>
</dbReference>
<keyword evidence="4" id="KW-1185">Reference proteome</keyword>
<dbReference type="EMBL" id="AEQR01000013">
    <property type="protein sequence ID" value="EFV99817.1"/>
    <property type="molecule type" value="Genomic_DNA"/>
</dbReference>
<dbReference type="InterPro" id="IPR015991">
    <property type="entry name" value="TatD/YcfH-like"/>
</dbReference>
<dbReference type="NCBIfam" id="TIGR00010">
    <property type="entry name" value="YchF/TatD family DNA exonuclease"/>
    <property type="match status" value="1"/>
</dbReference>
<evidence type="ECO:0000256" key="2">
    <source>
        <dbReference type="ARBA" id="ARBA00022801"/>
    </source>
</evidence>
<dbReference type="Proteomes" id="UP000002814">
    <property type="component" value="Unassembled WGS sequence"/>
</dbReference>
<evidence type="ECO:0000313" key="3">
    <source>
        <dbReference type="EMBL" id="EFV99817.1"/>
    </source>
</evidence>
<organism evidence="3 4">
    <name type="scientific">Streptococcus australis ATCC 700641</name>
    <dbReference type="NCBI Taxonomy" id="888833"/>
    <lineage>
        <taxon>Bacteria</taxon>
        <taxon>Bacillati</taxon>
        <taxon>Bacillota</taxon>
        <taxon>Bacilli</taxon>
        <taxon>Lactobacillales</taxon>
        <taxon>Streptococcaceae</taxon>
        <taxon>Streptococcus</taxon>
    </lineage>
</organism>
<evidence type="ECO:0000256" key="1">
    <source>
        <dbReference type="ARBA" id="ARBA00022723"/>
    </source>
</evidence>
<name>E7S9G3_9STRE</name>
<dbReference type="EC" id="3.1.-.-" evidence="3"/>
<comment type="caution">
    <text evidence="3">The sequence shown here is derived from an EMBL/GenBank/DDBJ whole genome shotgun (WGS) entry which is preliminary data.</text>
</comment>
<keyword evidence="2 3" id="KW-0378">Hydrolase</keyword>
<dbReference type="FunFam" id="3.20.20.140:FF:000005">
    <property type="entry name" value="TatD family hydrolase"/>
    <property type="match status" value="1"/>
</dbReference>
<dbReference type="InterPro" id="IPR001130">
    <property type="entry name" value="TatD-like"/>
</dbReference>
<dbReference type="CDD" id="cd01310">
    <property type="entry name" value="TatD_DNAse"/>
    <property type="match status" value="1"/>
</dbReference>
<keyword evidence="1" id="KW-0479">Metal-binding</keyword>
<dbReference type="PANTHER" id="PTHR46124">
    <property type="entry name" value="D-AMINOACYL-TRNA DEACYLASE"/>
    <property type="match status" value="1"/>
</dbReference>
<accession>E7S9G3</accession>
<evidence type="ECO:0000313" key="4">
    <source>
        <dbReference type="Proteomes" id="UP000002814"/>
    </source>
</evidence>
<dbReference type="GO" id="GO:0046872">
    <property type="term" value="F:metal ion binding"/>
    <property type="evidence" value="ECO:0007669"/>
    <property type="project" value="UniProtKB-KW"/>
</dbReference>
<dbReference type="AlphaFoldDB" id="E7S9G3"/>